<dbReference type="PRINTS" id="PR00598">
    <property type="entry name" value="HTHMARR"/>
</dbReference>
<dbReference type="SMART" id="SM00347">
    <property type="entry name" value="HTH_MARR"/>
    <property type="match status" value="1"/>
</dbReference>
<dbReference type="PANTHER" id="PTHR33164">
    <property type="entry name" value="TRANSCRIPTIONAL REGULATOR, MARR FAMILY"/>
    <property type="match status" value="1"/>
</dbReference>
<dbReference type="Pfam" id="PF12802">
    <property type="entry name" value="MarR_2"/>
    <property type="match status" value="1"/>
</dbReference>
<evidence type="ECO:0000259" key="1">
    <source>
        <dbReference type="PROSITE" id="PS50995"/>
    </source>
</evidence>
<feature type="domain" description="HTH marR-type" evidence="1">
    <location>
        <begin position="23"/>
        <end position="155"/>
    </location>
</feature>
<keyword evidence="3" id="KW-1185">Reference proteome</keyword>
<dbReference type="PROSITE" id="PS50995">
    <property type="entry name" value="HTH_MARR_2"/>
    <property type="match status" value="1"/>
</dbReference>
<dbReference type="Gene3D" id="1.10.10.10">
    <property type="entry name" value="Winged helix-like DNA-binding domain superfamily/Winged helix DNA-binding domain"/>
    <property type="match status" value="1"/>
</dbReference>
<sequence>MTGERPPVPPVPPARHVPPVPLESRLGYLLKHAQQRLARASAAALAPLGIDGHELAVLAVLAAEYPLSQVEVAGRLGVDRTTMVALVDGLEDQGLVERRRSPADRRKNIVELTPEGRDCLDRAERARLAMERRFLDPLDEETAAALVRALRILVVEERRIAE</sequence>
<dbReference type="InterPro" id="IPR036390">
    <property type="entry name" value="WH_DNA-bd_sf"/>
</dbReference>
<dbReference type="PANTHER" id="PTHR33164:SF99">
    <property type="entry name" value="MARR FAMILY REGULATORY PROTEIN"/>
    <property type="match status" value="1"/>
</dbReference>
<dbReference type="InterPro" id="IPR036388">
    <property type="entry name" value="WH-like_DNA-bd_sf"/>
</dbReference>
<evidence type="ECO:0000313" key="3">
    <source>
        <dbReference type="Proteomes" id="UP001257627"/>
    </source>
</evidence>
<dbReference type="EMBL" id="JARAKF010000001">
    <property type="protein sequence ID" value="MDU8992881.1"/>
    <property type="molecule type" value="Genomic_DNA"/>
</dbReference>
<dbReference type="SUPFAM" id="SSF46785">
    <property type="entry name" value="Winged helix' DNA-binding domain"/>
    <property type="match status" value="1"/>
</dbReference>
<comment type="caution">
    <text evidence="2">The sequence shown here is derived from an EMBL/GenBank/DDBJ whole genome shotgun (WGS) entry which is preliminary data.</text>
</comment>
<protein>
    <submittedName>
        <fullName evidence="2">MarR family transcriptional regulator</fullName>
    </submittedName>
</protein>
<gene>
    <name evidence="2" type="ORF">PU648_11030</name>
</gene>
<dbReference type="Proteomes" id="UP001257627">
    <property type="component" value="Unassembled WGS sequence"/>
</dbReference>
<dbReference type="InterPro" id="IPR039422">
    <property type="entry name" value="MarR/SlyA-like"/>
</dbReference>
<organism evidence="2 3">
    <name type="scientific">Streptomyces mirabilis</name>
    <dbReference type="NCBI Taxonomy" id="68239"/>
    <lineage>
        <taxon>Bacteria</taxon>
        <taxon>Bacillati</taxon>
        <taxon>Actinomycetota</taxon>
        <taxon>Actinomycetes</taxon>
        <taxon>Kitasatosporales</taxon>
        <taxon>Streptomycetaceae</taxon>
        <taxon>Streptomyces</taxon>
    </lineage>
</organism>
<reference evidence="2 3" key="1">
    <citation type="submission" date="2023-02" db="EMBL/GenBank/DDBJ databases">
        <authorList>
            <person name="Maleckis M."/>
        </authorList>
    </citation>
    <scope>NUCLEOTIDE SEQUENCE [LARGE SCALE GENOMIC DNA]</scope>
    <source>
        <strain evidence="2 3">P8-A2</strain>
    </source>
</reference>
<evidence type="ECO:0000313" key="2">
    <source>
        <dbReference type="EMBL" id="MDU8992881.1"/>
    </source>
</evidence>
<dbReference type="InterPro" id="IPR000835">
    <property type="entry name" value="HTH_MarR-typ"/>
</dbReference>
<accession>A0ABU3UG34</accession>
<proteinExistence type="predicted"/>
<name>A0ABU3UG34_9ACTN</name>